<keyword evidence="3" id="KW-0949">S-adenosyl-L-methionine</keyword>
<gene>
    <name evidence="5" type="ORF">B4167_0963</name>
</gene>
<name>A0ABD4A1Z9_9BACI</name>
<keyword evidence="3" id="KW-0411">Iron-sulfur</keyword>
<comment type="subcellular location">
    <subcellularLocation>
        <location evidence="3">Cytoplasm</location>
    </subcellularLocation>
</comment>
<dbReference type="NCBIfam" id="TIGR00539">
    <property type="entry name" value="hemN_rel"/>
    <property type="match status" value="1"/>
</dbReference>
<dbReference type="CDD" id="cd01335">
    <property type="entry name" value="Radical_SAM"/>
    <property type="match status" value="1"/>
</dbReference>
<dbReference type="EMBL" id="JXLU01000147">
    <property type="protein sequence ID" value="KIO70271.1"/>
    <property type="molecule type" value="Genomic_DNA"/>
</dbReference>
<dbReference type="GO" id="GO:0046872">
    <property type="term" value="F:metal ion binding"/>
    <property type="evidence" value="ECO:0007669"/>
    <property type="project" value="UniProtKB-UniRule"/>
</dbReference>
<dbReference type="PANTHER" id="PTHR13932">
    <property type="entry name" value="COPROPORPHYRINIGEN III OXIDASE"/>
    <property type="match status" value="1"/>
</dbReference>
<keyword evidence="3" id="KW-0349">Heme</keyword>
<dbReference type="AlphaFoldDB" id="A0ABD4A1Z9"/>
<dbReference type="SFLD" id="SFLDG01082">
    <property type="entry name" value="B12-binding_domain_containing"/>
    <property type="match status" value="1"/>
</dbReference>
<keyword evidence="3" id="KW-0963">Cytoplasm</keyword>
<comment type="similarity">
    <text evidence="1">Belongs to the anaerobic coproporphyrinogen-III oxidase family. HemW subfamily.</text>
</comment>
<dbReference type="InterPro" id="IPR004559">
    <property type="entry name" value="HemW-like"/>
</dbReference>
<keyword evidence="3" id="KW-0004">4Fe-4S</keyword>
<keyword evidence="3" id="KW-0479">Metal-binding</keyword>
<keyword evidence="5" id="KW-0560">Oxidoreductase</keyword>
<feature type="domain" description="Radical SAM core" evidence="4">
    <location>
        <begin position="26"/>
        <end position="262"/>
    </location>
</feature>
<proteinExistence type="inferred from homology"/>
<evidence type="ECO:0000313" key="6">
    <source>
        <dbReference type="Proteomes" id="UP000032076"/>
    </source>
</evidence>
<evidence type="ECO:0000313" key="5">
    <source>
        <dbReference type="EMBL" id="KIO70271.1"/>
    </source>
</evidence>
<dbReference type="Pfam" id="PF04055">
    <property type="entry name" value="Radical_SAM"/>
    <property type="match status" value="1"/>
</dbReference>
<keyword evidence="3" id="KW-0143">Chaperone</keyword>
<accession>A0ABD4A1Z9</accession>
<dbReference type="Pfam" id="PF06969">
    <property type="entry name" value="HemN_C"/>
    <property type="match status" value="1"/>
</dbReference>
<evidence type="ECO:0000256" key="3">
    <source>
        <dbReference type="RuleBase" id="RU364116"/>
    </source>
</evidence>
<dbReference type="GO" id="GO:0016491">
    <property type="term" value="F:oxidoreductase activity"/>
    <property type="evidence" value="ECO:0007669"/>
    <property type="project" value="UniProtKB-KW"/>
</dbReference>
<dbReference type="PROSITE" id="PS51918">
    <property type="entry name" value="RADICAL_SAM"/>
    <property type="match status" value="1"/>
</dbReference>
<sequence>MTISSLTEPERLGGTSILTSLYLRKMVIFLPKAVYIHIPFCTQICHYCDFNKVFLKGQPVDDYLKALKTEMEKTFANLPLEIVETVFIGGGTPTALNEKQLECLMQTIHCFIDVEKEIEFTIEANPGDLTVEKLKILKNYGVNRLSIGVQSFNNNLLKAIGRNHKVEDIYKTIESAKQHGFTNISIDLMYALPNQTIQDVEFALNEFFKLDIEHCSAYSLIVEPKTIFYNLMNRGKLPLPSEDEEATMYQIIMEQMESHGYHQYEISNYAKKGFKSKHNLVYWDNDHYYGFGAGAHSYINGKRRSNIGPINHYLKAIEKGRLPIREEISLTVKEQMEEEMFLGLRKTAGVSQKKFFQKFGIDPLEYYREEIEKLIQDGLLQINEDEIQLTNRGRMLGNIVFQQFIKD</sequence>
<organism evidence="5 6">
    <name type="scientific">Caldibacillus thermoamylovorans</name>
    <dbReference type="NCBI Taxonomy" id="35841"/>
    <lineage>
        <taxon>Bacteria</taxon>
        <taxon>Bacillati</taxon>
        <taxon>Bacillota</taxon>
        <taxon>Bacilli</taxon>
        <taxon>Bacillales</taxon>
        <taxon>Bacillaceae</taxon>
        <taxon>Caldibacillus</taxon>
    </lineage>
</organism>
<dbReference type="SMART" id="SM00729">
    <property type="entry name" value="Elp3"/>
    <property type="match status" value="1"/>
</dbReference>
<dbReference type="GO" id="GO:0051539">
    <property type="term" value="F:4 iron, 4 sulfur cluster binding"/>
    <property type="evidence" value="ECO:0007669"/>
    <property type="project" value="UniProtKB-UniRule"/>
</dbReference>
<comment type="function">
    <text evidence="3">Probably acts as a heme chaperone, transferring heme to an unknown acceptor. Binds one molecule of heme per monomer, possibly covalently. Binds 1 [4Fe-4S] cluster. The cluster is coordinated with 3 cysteines and an exchangeable S-adenosyl-L-methionine.</text>
</comment>
<dbReference type="InterPro" id="IPR006638">
    <property type="entry name" value="Elp3/MiaA/NifB-like_rSAM"/>
</dbReference>
<dbReference type="InterPro" id="IPR007197">
    <property type="entry name" value="rSAM"/>
</dbReference>
<dbReference type="SFLD" id="SFLDF00288">
    <property type="entry name" value="HemN-like__clustered_with_nucl"/>
    <property type="match status" value="1"/>
</dbReference>
<evidence type="ECO:0000256" key="1">
    <source>
        <dbReference type="ARBA" id="ARBA00006100"/>
    </source>
</evidence>
<dbReference type="PANTHER" id="PTHR13932:SF5">
    <property type="entry name" value="RADICAL S-ADENOSYL METHIONINE DOMAIN-CONTAINING PROTEIN 1, MITOCHONDRIAL"/>
    <property type="match status" value="1"/>
</dbReference>
<protein>
    <recommendedName>
        <fullName evidence="2 3">Heme chaperone HemW</fullName>
    </recommendedName>
</protein>
<comment type="caution">
    <text evidence="5">The sequence shown here is derived from an EMBL/GenBank/DDBJ whole genome shotgun (WGS) entry which is preliminary data.</text>
</comment>
<dbReference type="InterPro" id="IPR058240">
    <property type="entry name" value="rSAM_sf"/>
</dbReference>
<dbReference type="InterPro" id="IPR034505">
    <property type="entry name" value="Coproporphyrinogen-III_oxidase"/>
</dbReference>
<evidence type="ECO:0000259" key="4">
    <source>
        <dbReference type="PROSITE" id="PS51918"/>
    </source>
</evidence>
<dbReference type="GO" id="GO:0005737">
    <property type="term" value="C:cytoplasm"/>
    <property type="evidence" value="ECO:0007669"/>
    <property type="project" value="UniProtKB-SubCell"/>
</dbReference>
<dbReference type="SUPFAM" id="SSF102114">
    <property type="entry name" value="Radical SAM enzymes"/>
    <property type="match status" value="1"/>
</dbReference>
<dbReference type="InterPro" id="IPR010723">
    <property type="entry name" value="HemN_C"/>
</dbReference>
<dbReference type="SFLD" id="SFLDG01065">
    <property type="entry name" value="anaerobic_coproporphyrinogen-I"/>
    <property type="match status" value="2"/>
</dbReference>
<reference evidence="5 6" key="1">
    <citation type="submission" date="2015-01" db="EMBL/GenBank/DDBJ databases">
        <title>Draft Genome Sequences of Four Bacillus thermoamylovorans Strains, Isolated From Food Products.</title>
        <authorList>
            <person name="Krawcyk A.O."/>
            <person name="Berendsen E.M."/>
            <person name="Eijlander R.T."/>
            <person name="de Jong A."/>
            <person name="Wells-Bennik M."/>
            <person name="Kuipers O.P."/>
        </authorList>
    </citation>
    <scope>NUCLEOTIDE SEQUENCE [LARGE SCALE GENOMIC DNA]</scope>
    <source>
        <strain evidence="5 6">B4167</strain>
    </source>
</reference>
<dbReference type="InterPro" id="IPR023404">
    <property type="entry name" value="rSAM_horseshoe"/>
</dbReference>
<keyword evidence="3" id="KW-0408">Iron</keyword>
<dbReference type="SFLD" id="SFLDS00029">
    <property type="entry name" value="Radical_SAM"/>
    <property type="match status" value="2"/>
</dbReference>
<dbReference type="SFLD" id="SFLDF00562">
    <property type="entry name" value="HemN-like__clustered_with_heat"/>
    <property type="match status" value="1"/>
</dbReference>
<evidence type="ECO:0000256" key="2">
    <source>
        <dbReference type="ARBA" id="ARBA00017228"/>
    </source>
</evidence>
<dbReference type="Gene3D" id="3.80.30.20">
    <property type="entry name" value="tm_1862 like domain"/>
    <property type="match status" value="1"/>
</dbReference>
<dbReference type="Proteomes" id="UP000032076">
    <property type="component" value="Unassembled WGS sequence"/>
</dbReference>